<dbReference type="PANTHER" id="PTHR10357:SF179">
    <property type="entry name" value="NEUTRAL AND BASIC AMINO ACID TRANSPORT PROTEIN RBAT"/>
    <property type="match status" value="1"/>
</dbReference>
<evidence type="ECO:0000259" key="4">
    <source>
        <dbReference type="SMART" id="SM00642"/>
    </source>
</evidence>
<evidence type="ECO:0000313" key="6">
    <source>
        <dbReference type="Proteomes" id="UP000005953"/>
    </source>
</evidence>
<keyword evidence="6" id="KW-1185">Reference proteome</keyword>
<reference evidence="5 6" key="1">
    <citation type="submission" date="2006-02" db="EMBL/GenBank/DDBJ databases">
        <authorList>
            <person name="Pinhassi J."/>
            <person name="Pedros-Alio C."/>
            <person name="Ferriera S."/>
            <person name="Johnson J."/>
            <person name="Kravitz S."/>
            <person name="Halpern A."/>
            <person name="Remington K."/>
            <person name="Beeson K."/>
            <person name="Tran B."/>
            <person name="Rogers Y.-H."/>
            <person name="Friedman R."/>
            <person name="Venter J.C."/>
        </authorList>
    </citation>
    <scope>NUCLEOTIDE SEQUENCE [LARGE SCALE GENOMIC DNA]</scope>
    <source>
        <strain evidence="5 6">MED297</strain>
    </source>
</reference>
<evidence type="ECO:0000313" key="5">
    <source>
        <dbReference type="EMBL" id="EAR07515.1"/>
    </source>
</evidence>
<dbReference type="Gene3D" id="2.60.40.1180">
    <property type="entry name" value="Golgi alpha-mannosidase II"/>
    <property type="match status" value="1"/>
</dbReference>
<accession>A4BK33</accession>
<dbReference type="Pfam" id="PF00128">
    <property type="entry name" value="Alpha-amylase"/>
    <property type="match status" value="1"/>
</dbReference>
<dbReference type="RefSeq" id="WP_008045183.1">
    <property type="nucleotide sequence ID" value="NZ_CH724152.1"/>
</dbReference>
<dbReference type="InterPro" id="IPR017853">
    <property type="entry name" value="GH"/>
</dbReference>
<dbReference type="GO" id="GO:0009313">
    <property type="term" value="P:oligosaccharide catabolic process"/>
    <property type="evidence" value="ECO:0007669"/>
    <property type="project" value="TreeGrafter"/>
</dbReference>
<dbReference type="SUPFAM" id="SSF51011">
    <property type="entry name" value="Glycosyl hydrolase domain"/>
    <property type="match status" value="1"/>
</dbReference>
<comment type="caution">
    <text evidence="5">The sequence shown here is derived from an EMBL/GenBank/DDBJ whole genome shotgun (WGS) entry which is preliminary data.</text>
</comment>
<dbReference type="CDD" id="cd11330">
    <property type="entry name" value="AmyAc_OligoGlu"/>
    <property type="match status" value="1"/>
</dbReference>
<evidence type="ECO:0000256" key="1">
    <source>
        <dbReference type="ARBA" id="ARBA00008061"/>
    </source>
</evidence>
<dbReference type="Gene3D" id="3.90.400.10">
    <property type="entry name" value="Oligo-1,6-glucosidase, Domain 2"/>
    <property type="match status" value="1"/>
</dbReference>
<dbReference type="STRING" id="314283.MED297_06644"/>
<dbReference type="EMBL" id="AAOE01000040">
    <property type="protein sequence ID" value="EAR07515.1"/>
    <property type="molecule type" value="Genomic_DNA"/>
</dbReference>
<organism evidence="5 6">
    <name type="scientific">Reinekea blandensis MED297</name>
    <dbReference type="NCBI Taxonomy" id="314283"/>
    <lineage>
        <taxon>Bacteria</taxon>
        <taxon>Pseudomonadati</taxon>
        <taxon>Pseudomonadota</taxon>
        <taxon>Gammaproteobacteria</taxon>
        <taxon>Oceanospirillales</taxon>
        <taxon>Saccharospirillaceae</taxon>
        <taxon>Reinekea</taxon>
    </lineage>
</organism>
<comment type="similarity">
    <text evidence="1">Belongs to the glycosyl hydrolase 13 family.</text>
</comment>
<gene>
    <name evidence="5" type="ORF">MED297_06644</name>
</gene>
<dbReference type="SUPFAM" id="SSF51445">
    <property type="entry name" value="(Trans)glycosidases"/>
    <property type="match status" value="1"/>
</dbReference>
<dbReference type="Gene3D" id="3.20.20.80">
    <property type="entry name" value="Glycosidases"/>
    <property type="match status" value="1"/>
</dbReference>
<dbReference type="OrthoDB" id="9805159at2"/>
<dbReference type="InterPro" id="IPR013780">
    <property type="entry name" value="Glyco_hydro_b"/>
</dbReference>
<keyword evidence="2" id="KW-0378">Hydrolase</keyword>
<dbReference type="PANTHER" id="PTHR10357">
    <property type="entry name" value="ALPHA-AMYLASE FAMILY MEMBER"/>
    <property type="match status" value="1"/>
</dbReference>
<dbReference type="FunFam" id="3.90.400.10:FF:000002">
    <property type="entry name" value="Sucrose isomerase"/>
    <property type="match status" value="1"/>
</dbReference>
<dbReference type="SMART" id="SM00642">
    <property type="entry name" value="Aamy"/>
    <property type="match status" value="1"/>
</dbReference>
<proteinExistence type="inferred from homology"/>
<dbReference type="AlphaFoldDB" id="A4BK33"/>
<dbReference type="Proteomes" id="UP000005953">
    <property type="component" value="Unassembled WGS sequence"/>
</dbReference>
<evidence type="ECO:0000256" key="3">
    <source>
        <dbReference type="ARBA" id="ARBA00023295"/>
    </source>
</evidence>
<keyword evidence="3" id="KW-0326">Glycosidase</keyword>
<name>A4BK33_9GAMM</name>
<dbReference type="GO" id="GO:0004556">
    <property type="term" value="F:alpha-amylase activity"/>
    <property type="evidence" value="ECO:0007669"/>
    <property type="project" value="TreeGrafter"/>
</dbReference>
<dbReference type="InterPro" id="IPR045857">
    <property type="entry name" value="O16G_dom_2"/>
</dbReference>
<protein>
    <submittedName>
        <fullName evidence="5">Probable alpha-glucosidase</fullName>
    </submittedName>
</protein>
<sequence length="534" mass="60354">MTNNAQLNWWRGGVIYQIYPRSYCDSNGDGIGDLQGIINKLDYIASLNVDAIWLSPFFTSPMKDFGYDVSDYRDVDPMFGSLDDFRTLTDKAHSLGLKVIIDQVYSHTSDQHAWFKESRENKTNAKADWYVWADPKADGTPPNNWLSLFGGSAWQWDTRRQQYFLHNFLSSQPDLNFHNREVQDAILDTARFWLELGVDGFRLDVVNMYFHDAALTDNAVAATPEQQFVGVDPANPFCRQYHVHQMCRDDNLEFLKRLRKVMDEFPGSTTVGEIGAPDGLSFMAQYTEGGNKLHMAYTFELLGPDSSPDYLRKTLKRIEAKLGDGWPSFAVSNHDVVRSATRWTANSSDPEAKAKAIIAMLMTLRGSPCLYQGEELGLPEADVPFEDLQDPFGIEFWPEFKGRDGCRTPMPWTSETTVGFSDSTQTWLPVDPKHVPMAVSAQEPDENSMLNFVRSLLAWRRQHPAIRDGGFEFVDSDPNLLVYRRKNDSESLIVAVNLSESTASLPNGLTGEALWPAGQGTELAPYQFGIWSEQ</sequence>
<dbReference type="InterPro" id="IPR006047">
    <property type="entry name" value="GH13_cat_dom"/>
</dbReference>
<evidence type="ECO:0000256" key="2">
    <source>
        <dbReference type="ARBA" id="ARBA00022801"/>
    </source>
</evidence>
<feature type="domain" description="Glycosyl hydrolase family 13 catalytic" evidence="4">
    <location>
        <begin position="17"/>
        <end position="407"/>
    </location>
</feature>
<dbReference type="HOGENOM" id="CLU_006462_2_3_6"/>